<evidence type="ECO:0000259" key="1">
    <source>
        <dbReference type="PROSITE" id="PS51186"/>
    </source>
</evidence>
<proteinExistence type="predicted"/>
<dbReference type="PANTHER" id="PTHR43415:SF3">
    <property type="entry name" value="GNAT-FAMILY ACETYLTRANSFERASE"/>
    <property type="match status" value="1"/>
</dbReference>
<sequence>MRQITIRLADPSDAAALCDMHQDFTACANTLQMPYTSRKFWEHRMSQSDQSATRLVAVVEGVVVGLLGINQNSNPRRRHVVNFGITVNKNYRRQGVGSALMQAMIDYCDNWLGIRRIELEVFANNPDGLALYEKFGFQREGIARDYAFRDGRYVDAILMSRINDQPQ</sequence>
<evidence type="ECO:0000313" key="3">
    <source>
        <dbReference type="Proteomes" id="UP000032582"/>
    </source>
</evidence>
<comment type="caution">
    <text evidence="2">The sequence shown here is derived from an EMBL/GenBank/DDBJ whole genome shotgun (WGS) entry which is preliminary data.</text>
</comment>
<reference evidence="2 3" key="1">
    <citation type="submission" date="2015-02" db="EMBL/GenBank/DDBJ databases">
        <title>Whole genome shotgun sequencing of cultured foodborne pathogen.</title>
        <authorList>
            <person name="Timme R."/>
            <person name="Allard M.W."/>
            <person name="Strain E."/>
            <person name="Evans P.S."/>
            <person name="Brown E."/>
        </authorList>
    </citation>
    <scope>NUCLEOTIDE SEQUENCE [LARGE SCALE GENOMIC DNA]</scope>
    <source>
        <strain evidence="2 3">GCSL-TSO-24</strain>
    </source>
</reference>
<dbReference type="PATRIC" id="fig|582.24.peg.1040"/>
<gene>
    <name evidence="2" type="ORF">UA45_03425</name>
</gene>
<dbReference type="Pfam" id="PF00583">
    <property type="entry name" value="Acetyltransf_1"/>
    <property type="match status" value="1"/>
</dbReference>
<dbReference type="GO" id="GO:0016747">
    <property type="term" value="F:acyltransferase activity, transferring groups other than amino-acyl groups"/>
    <property type="evidence" value="ECO:0007669"/>
    <property type="project" value="InterPro"/>
</dbReference>
<evidence type="ECO:0000313" key="2">
    <source>
        <dbReference type="EMBL" id="KJF78833.1"/>
    </source>
</evidence>
<name>A0A0D8LDK5_MORMO</name>
<dbReference type="AlphaFoldDB" id="A0A0D8LDK5"/>
<keyword evidence="2" id="KW-0808">Transferase</keyword>
<organism evidence="2 3">
    <name type="scientific">Morganella morganii</name>
    <name type="common">Proteus morganii</name>
    <dbReference type="NCBI Taxonomy" id="582"/>
    <lineage>
        <taxon>Bacteria</taxon>
        <taxon>Pseudomonadati</taxon>
        <taxon>Pseudomonadota</taxon>
        <taxon>Gammaproteobacteria</taxon>
        <taxon>Enterobacterales</taxon>
        <taxon>Morganellaceae</taxon>
        <taxon>Morganella</taxon>
    </lineage>
</organism>
<dbReference type="InterPro" id="IPR016181">
    <property type="entry name" value="Acyl_CoA_acyltransferase"/>
</dbReference>
<feature type="domain" description="N-acetyltransferase" evidence="1">
    <location>
        <begin position="4"/>
        <end position="164"/>
    </location>
</feature>
<dbReference type="InterPro" id="IPR000182">
    <property type="entry name" value="GNAT_dom"/>
</dbReference>
<dbReference type="PANTHER" id="PTHR43415">
    <property type="entry name" value="SPERMIDINE N(1)-ACETYLTRANSFERASE"/>
    <property type="match status" value="1"/>
</dbReference>
<dbReference type="EMBL" id="JZSH01000020">
    <property type="protein sequence ID" value="KJF78833.1"/>
    <property type="molecule type" value="Genomic_DNA"/>
</dbReference>
<accession>A0A0D8LDK5</accession>
<dbReference type="CDD" id="cd04301">
    <property type="entry name" value="NAT_SF"/>
    <property type="match status" value="1"/>
</dbReference>
<protein>
    <submittedName>
        <fullName evidence="2">GNAT family acetyltransferase</fullName>
    </submittedName>
</protein>
<dbReference type="PROSITE" id="PS51186">
    <property type="entry name" value="GNAT"/>
    <property type="match status" value="1"/>
</dbReference>
<dbReference type="Proteomes" id="UP000032582">
    <property type="component" value="Unassembled WGS sequence"/>
</dbReference>
<dbReference type="Gene3D" id="3.40.630.30">
    <property type="match status" value="1"/>
</dbReference>
<dbReference type="SUPFAM" id="SSF55729">
    <property type="entry name" value="Acyl-CoA N-acyltransferases (Nat)"/>
    <property type="match status" value="1"/>
</dbReference>